<organism evidence="1 2">
    <name type="scientific">Catharanthus roseus</name>
    <name type="common">Madagascar periwinkle</name>
    <name type="synonym">Vinca rosea</name>
    <dbReference type="NCBI Taxonomy" id="4058"/>
    <lineage>
        <taxon>Eukaryota</taxon>
        <taxon>Viridiplantae</taxon>
        <taxon>Streptophyta</taxon>
        <taxon>Embryophyta</taxon>
        <taxon>Tracheophyta</taxon>
        <taxon>Spermatophyta</taxon>
        <taxon>Magnoliopsida</taxon>
        <taxon>eudicotyledons</taxon>
        <taxon>Gunneridae</taxon>
        <taxon>Pentapetalae</taxon>
        <taxon>asterids</taxon>
        <taxon>lamiids</taxon>
        <taxon>Gentianales</taxon>
        <taxon>Apocynaceae</taxon>
        <taxon>Rauvolfioideae</taxon>
        <taxon>Vinceae</taxon>
        <taxon>Catharanthinae</taxon>
        <taxon>Catharanthus</taxon>
    </lineage>
</organism>
<evidence type="ECO:0000313" key="2">
    <source>
        <dbReference type="Proteomes" id="UP001060085"/>
    </source>
</evidence>
<dbReference type="Proteomes" id="UP001060085">
    <property type="component" value="Linkage Group LG03"/>
</dbReference>
<sequence>MAAVDWDIHEEEEEGNRYLPLFEAKSAKGRIAYWIYAVSVYVAIALVCFNRLIHLLLQIVTEEDDDDKLMMRRRWWCMGGLLMAELWYSFYYFITQILRSNPIYYSTLKKNLCRRYEEEKLLPSVDIFVCTANDQMEPPLMVINTVLSLMSYNYPSNKLNVYLSDDGASVFMFYALLEASRFSKHWLPFCNQFNIEPRSPSAYFSSISQPQPQPQPPPPPHQHPLLPNRCLSIKQLYEEMEARIEESMKAGKISEQVKQQHVGFGEWDVFTCTRKDHQTILQILIDGRDDDAVDVEGRPLPTLVYMAREKRPQYHHNFKAGAMNALIRVSSRISNSPVILNVDCDMYSNNSESVEFPGLNANGGPMYIGTGCFHRRDALSGLKYDEKANKIHDWNDHQKHITDNGTDGLKESARMLEETSKILASCTYEQDTQWGKEMGLKYGCPVEDVITGLSIQCKGWRSAYYNPKRKGFLGVAPTTLLQTLIQHKRWAEGDFQIFLSKHCPFLLGHRKIPLKLQISYCNYLLWAPNSLATLFYILVPSFCLIKGISLFPQLSSIWILPYAYIITATYAFSAAEFLYSGSTARGWLNDQRIWLYKRVTSYLFALTETILKLLGFAKSGFVITTKVAEEDVSYRYEQEMMEFGAASPMFKVLGTTALFCLFSLASVVVRSIRDPQRAILVVNELGSQMILSSLVVVINLPLYNAMFFRKDTGGMPFSVTFQSLVLASMAYLLALY</sequence>
<dbReference type="EMBL" id="CM044703">
    <property type="protein sequence ID" value="KAI5671278.1"/>
    <property type="molecule type" value="Genomic_DNA"/>
</dbReference>
<accession>A0ACC0BF87</accession>
<keyword evidence="2" id="KW-1185">Reference proteome</keyword>
<proteinExistence type="predicted"/>
<reference evidence="2" key="1">
    <citation type="journal article" date="2023" name="Nat. Plants">
        <title>Single-cell RNA sequencing provides a high-resolution roadmap for understanding the multicellular compartmentation of specialized metabolism.</title>
        <authorList>
            <person name="Sun S."/>
            <person name="Shen X."/>
            <person name="Li Y."/>
            <person name="Li Y."/>
            <person name="Wang S."/>
            <person name="Li R."/>
            <person name="Zhang H."/>
            <person name="Shen G."/>
            <person name="Guo B."/>
            <person name="Wei J."/>
            <person name="Xu J."/>
            <person name="St-Pierre B."/>
            <person name="Chen S."/>
            <person name="Sun C."/>
        </authorList>
    </citation>
    <scope>NUCLEOTIDE SEQUENCE [LARGE SCALE GENOMIC DNA]</scope>
</reference>
<evidence type="ECO:0000313" key="1">
    <source>
        <dbReference type="EMBL" id="KAI5671278.1"/>
    </source>
</evidence>
<gene>
    <name evidence="1" type="ORF">M9H77_11642</name>
</gene>
<name>A0ACC0BF87_CATRO</name>
<protein>
    <submittedName>
        <fullName evidence="1">Uncharacterized protein</fullName>
    </submittedName>
</protein>
<comment type="caution">
    <text evidence="1">The sequence shown here is derived from an EMBL/GenBank/DDBJ whole genome shotgun (WGS) entry which is preliminary data.</text>
</comment>